<dbReference type="OrthoDB" id="9803010at2"/>
<dbReference type="InterPro" id="IPR036291">
    <property type="entry name" value="NAD(P)-bd_dom_sf"/>
</dbReference>
<evidence type="ECO:0000313" key="3">
    <source>
        <dbReference type="EMBL" id="SPQ01712.1"/>
    </source>
</evidence>
<keyword evidence="1" id="KW-0520">NAD</keyword>
<dbReference type="EMBL" id="OUUY01000117">
    <property type="protein sequence ID" value="SPQ01712.1"/>
    <property type="molecule type" value="Genomic_DNA"/>
</dbReference>
<dbReference type="EC" id="4.-.-.-" evidence="3"/>
<gene>
    <name evidence="3" type="primary">capI</name>
    <name evidence="3" type="ORF">NBG4_680005</name>
</gene>
<dbReference type="GO" id="GO:0016829">
    <property type="term" value="F:lyase activity"/>
    <property type="evidence" value="ECO:0007669"/>
    <property type="project" value="UniProtKB-KW"/>
</dbReference>
<evidence type="ECO:0000259" key="2">
    <source>
        <dbReference type="Pfam" id="PF01370"/>
    </source>
</evidence>
<dbReference type="PANTHER" id="PTHR43574">
    <property type="entry name" value="EPIMERASE-RELATED"/>
    <property type="match status" value="1"/>
</dbReference>
<dbReference type="Proteomes" id="UP000245125">
    <property type="component" value="Unassembled WGS sequence"/>
</dbReference>
<evidence type="ECO:0000313" key="4">
    <source>
        <dbReference type="Proteomes" id="UP000245125"/>
    </source>
</evidence>
<keyword evidence="3" id="KW-0456">Lyase</keyword>
<protein>
    <submittedName>
        <fullName evidence="3">Protein CapI</fullName>
        <ecNumber evidence="3">4.-.-.-</ecNumber>
    </submittedName>
</protein>
<organism evidence="3 4">
    <name type="scientific">Candidatus Sulfobium mesophilum</name>
    <dbReference type="NCBI Taxonomy" id="2016548"/>
    <lineage>
        <taxon>Bacteria</taxon>
        <taxon>Pseudomonadati</taxon>
        <taxon>Nitrospirota</taxon>
        <taxon>Nitrospiria</taxon>
        <taxon>Nitrospirales</taxon>
        <taxon>Nitrospiraceae</taxon>
        <taxon>Candidatus Sulfobium</taxon>
    </lineage>
</organism>
<dbReference type="Gene3D" id="3.40.50.720">
    <property type="entry name" value="NAD(P)-binding Rossmann-like Domain"/>
    <property type="match status" value="1"/>
</dbReference>
<proteinExistence type="predicted"/>
<accession>A0A2U3QJZ8</accession>
<dbReference type="AlphaFoldDB" id="A0A2U3QJZ8"/>
<dbReference type="CDD" id="cd05253">
    <property type="entry name" value="UDP_GE_SDE_e"/>
    <property type="match status" value="1"/>
</dbReference>
<dbReference type="PRINTS" id="PR01713">
    <property type="entry name" value="NUCEPIMERASE"/>
</dbReference>
<keyword evidence="4" id="KW-1185">Reference proteome</keyword>
<feature type="domain" description="NAD-dependent epimerase/dehydratase" evidence="2">
    <location>
        <begin position="4"/>
        <end position="235"/>
    </location>
</feature>
<dbReference type="InterPro" id="IPR001509">
    <property type="entry name" value="Epimerase_deHydtase"/>
</dbReference>
<reference evidence="4" key="1">
    <citation type="submission" date="2018-03" db="EMBL/GenBank/DDBJ databases">
        <authorList>
            <person name="Zecchin S."/>
        </authorList>
    </citation>
    <scope>NUCLEOTIDE SEQUENCE [LARGE SCALE GENOMIC DNA]</scope>
</reference>
<evidence type="ECO:0000256" key="1">
    <source>
        <dbReference type="ARBA" id="ARBA00023027"/>
    </source>
</evidence>
<sequence length="336" mass="37796">MSKILVTGAAGFIGFHLSKRLAERGDEVVGLDNLNDYYDINLKIARIRQMAMQRNFKPVRIDLADREEMKRLFAEERFDAVVNMAAQAGVRYSLVNPFTYADSNLTGFLNVLEGCRQTGVKHLVFASSSSVYGANTAMPFSAHHNVDHPVSLYAATKKANELMAHAYASLYGLPCTGLRLFTVYGPWGRPDMAYFLFTKAISEGRPIDVFNHGKMLRDFTYIDDIIVAVVRVVERIPAPDPSWSGDRPDSATSYAPYRLYNIGNNDPVELLRFIEIIEDCVGKKAVKNFLPMQPGDVPATYADVEDLMRDAGFKPSTPLEEGLRKFVEWYNSYYRA</sequence>
<name>A0A2U3QJZ8_9BACT</name>
<dbReference type="SUPFAM" id="SSF51735">
    <property type="entry name" value="NAD(P)-binding Rossmann-fold domains"/>
    <property type="match status" value="1"/>
</dbReference>
<dbReference type="Pfam" id="PF01370">
    <property type="entry name" value="Epimerase"/>
    <property type="match status" value="1"/>
</dbReference>